<dbReference type="PRINTS" id="PR00463">
    <property type="entry name" value="EP450I"/>
</dbReference>
<name>A0A835IN32_9MAGN</name>
<evidence type="ECO:0000256" key="8">
    <source>
        <dbReference type="RuleBase" id="RU000461"/>
    </source>
</evidence>
<feature type="binding site" description="axial binding residue" evidence="7">
    <location>
        <position position="441"/>
    </location>
    <ligand>
        <name>heme</name>
        <dbReference type="ChEBI" id="CHEBI:30413"/>
    </ligand>
    <ligandPart>
        <name>Fe</name>
        <dbReference type="ChEBI" id="CHEBI:18248"/>
    </ligandPart>
</feature>
<organism evidence="10 11">
    <name type="scientific">Coptis chinensis</name>
    <dbReference type="NCBI Taxonomy" id="261450"/>
    <lineage>
        <taxon>Eukaryota</taxon>
        <taxon>Viridiplantae</taxon>
        <taxon>Streptophyta</taxon>
        <taxon>Embryophyta</taxon>
        <taxon>Tracheophyta</taxon>
        <taxon>Spermatophyta</taxon>
        <taxon>Magnoliopsida</taxon>
        <taxon>Ranunculales</taxon>
        <taxon>Ranunculaceae</taxon>
        <taxon>Coptidoideae</taxon>
        <taxon>Coptis</taxon>
    </lineage>
</organism>
<accession>A0A835IN32</accession>
<dbReference type="InterPro" id="IPR017972">
    <property type="entry name" value="Cyt_P450_CS"/>
</dbReference>
<dbReference type="Gene3D" id="1.10.630.10">
    <property type="entry name" value="Cytochrome P450"/>
    <property type="match status" value="1"/>
</dbReference>
<evidence type="ECO:0000256" key="6">
    <source>
        <dbReference type="ARBA" id="ARBA00023136"/>
    </source>
</evidence>
<keyword evidence="4 8" id="KW-0560">Oxidoreductase</keyword>
<dbReference type="Proteomes" id="UP000631114">
    <property type="component" value="Unassembled WGS sequence"/>
</dbReference>
<reference evidence="10 11" key="1">
    <citation type="submission" date="2020-10" db="EMBL/GenBank/DDBJ databases">
        <title>The Coptis chinensis genome and diversification of protoberbering-type alkaloids.</title>
        <authorList>
            <person name="Wang B."/>
            <person name="Shu S."/>
            <person name="Song C."/>
            <person name="Liu Y."/>
        </authorList>
    </citation>
    <scope>NUCLEOTIDE SEQUENCE [LARGE SCALE GENOMIC DNA]</scope>
    <source>
        <strain evidence="10">HL-2020</strain>
        <tissue evidence="10">Leaf</tissue>
    </source>
</reference>
<keyword evidence="2 7" id="KW-0349">Heme</keyword>
<evidence type="ECO:0000256" key="4">
    <source>
        <dbReference type="ARBA" id="ARBA00023002"/>
    </source>
</evidence>
<keyword evidence="3 7" id="KW-0479">Metal-binding</keyword>
<evidence type="ECO:0000256" key="3">
    <source>
        <dbReference type="ARBA" id="ARBA00022723"/>
    </source>
</evidence>
<dbReference type="GO" id="GO:0004497">
    <property type="term" value="F:monooxygenase activity"/>
    <property type="evidence" value="ECO:0007669"/>
    <property type="project" value="UniProtKB-KW"/>
</dbReference>
<keyword evidence="11" id="KW-1185">Reference proteome</keyword>
<keyword evidence="5 7" id="KW-0408">Iron</keyword>
<feature type="chain" id="PRO_5032795027" description="Cytochrome P450" evidence="9">
    <location>
        <begin position="19"/>
        <end position="505"/>
    </location>
</feature>
<keyword evidence="8" id="KW-0503">Monooxygenase</keyword>
<dbReference type="GO" id="GO:0020037">
    <property type="term" value="F:heme binding"/>
    <property type="evidence" value="ECO:0007669"/>
    <property type="project" value="InterPro"/>
</dbReference>
<gene>
    <name evidence="10" type="ORF">IFM89_029230</name>
</gene>
<dbReference type="PROSITE" id="PS00086">
    <property type="entry name" value="CYTOCHROME_P450"/>
    <property type="match status" value="1"/>
</dbReference>
<dbReference type="PRINTS" id="PR00385">
    <property type="entry name" value="P450"/>
</dbReference>
<dbReference type="GO" id="GO:0016705">
    <property type="term" value="F:oxidoreductase activity, acting on paired donors, with incorporation or reduction of molecular oxygen"/>
    <property type="evidence" value="ECO:0007669"/>
    <property type="project" value="InterPro"/>
</dbReference>
<dbReference type="AlphaFoldDB" id="A0A835IN32"/>
<keyword evidence="6" id="KW-0472">Membrane</keyword>
<evidence type="ECO:0000256" key="5">
    <source>
        <dbReference type="ARBA" id="ARBA00023004"/>
    </source>
</evidence>
<dbReference type="SUPFAM" id="SSF48264">
    <property type="entry name" value="Cytochrome P450"/>
    <property type="match status" value="1"/>
</dbReference>
<comment type="caution">
    <text evidence="10">The sequence shown here is derived from an EMBL/GenBank/DDBJ whole genome shotgun (WGS) entry which is preliminary data.</text>
</comment>
<dbReference type="InterPro" id="IPR036396">
    <property type="entry name" value="Cyt_P450_sf"/>
</dbReference>
<evidence type="ECO:0000313" key="11">
    <source>
        <dbReference type="Proteomes" id="UP000631114"/>
    </source>
</evidence>
<evidence type="ECO:0000256" key="9">
    <source>
        <dbReference type="SAM" id="SignalP"/>
    </source>
</evidence>
<dbReference type="InterPro" id="IPR050651">
    <property type="entry name" value="Plant_Cytochrome_P450_Monoox"/>
</dbReference>
<sequence length="505" mass="58088">MEILYIVAFLILFILVSKKVLHRSKDNKPSVPFPLPVIGHLHLILKKPLHRTLGKLAKKYGPILFLQYGFRKVVLVSSPSAIEACLAKNDIAFANRPRFIVGEYLGYNYTSLVWASYGDHWRNLRRVTALEIFSSYRLQLLSSVRAKEIRSLLQQLFGNLDNKNFRKVEFKTMFFELMLNILMQMIAGKKFYGENVVDIDEAKRFRHTVIETFYLMGALNASDFLPFLRWFDLQGLEKRMVKAGKQRDTFWQSLINERREKNRFTTGDGEENNILIDVLLSQQKLDPEYYTDEIVKGIIGVMLTAGTETSSGTMEWAMSLLLNNPEFLQKARDEIDQQVGMERLLEESDLPNLPYLQNIINETLRLYPTGPVVIHESSEDCNVGGFHVPSGTILLMNFWAVHRDPNVWKEPMKFNPERFQGVEGEKEGFKLIPFGFGRRRCPGEALAMRMVGLTLGSLIQCFEWERFGDELVDMSEGAGLNLPRAKPLVAMCRPRLTKKNIMAPF</sequence>
<comment type="subcellular location">
    <subcellularLocation>
        <location evidence="1">Membrane</location>
    </subcellularLocation>
</comment>
<dbReference type="PANTHER" id="PTHR47947">
    <property type="entry name" value="CYTOCHROME P450 82C3-RELATED"/>
    <property type="match status" value="1"/>
</dbReference>
<comment type="cofactor">
    <cofactor evidence="7">
        <name>heme</name>
        <dbReference type="ChEBI" id="CHEBI:30413"/>
    </cofactor>
</comment>
<dbReference type="Pfam" id="PF00067">
    <property type="entry name" value="p450"/>
    <property type="match status" value="1"/>
</dbReference>
<comment type="similarity">
    <text evidence="8">Belongs to the cytochrome P450 family.</text>
</comment>
<dbReference type="EMBL" id="JADFTS010000002">
    <property type="protein sequence ID" value="KAF9622010.1"/>
    <property type="molecule type" value="Genomic_DNA"/>
</dbReference>
<evidence type="ECO:0000256" key="7">
    <source>
        <dbReference type="PIRSR" id="PIRSR602401-1"/>
    </source>
</evidence>
<feature type="signal peptide" evidence="9">
    <location>
        <begin position="1"/>
        <end position="18"/>
    </location>
</feature>
<proteinExistence type="inferred from homology"/>
<dbReference type="GO" id="GO:0005506">
    <property type="term" value="F:iron ion binding"/>
    <property type="evidence" value="ECO:0007669"/>
    <property type="project" value="InterPro"/>
</dbReference>
<protein>
    <recommendedName>
        <fullName evidence="12">Cytochrome P450</fullName>
    </recommendedName>
</protein>
<dbReference type="InterPro" id="IPR002401">
    <property type="entry name" value="Cyt_P450_E_grp-I"/>
</dbReference>
<dbReference type="PANTHER" id="PTHR47947:SF3">
    <property type="entry name" value="CYTOCHROME P450 81D1-LIKE"/>
    <property type="match status" value="1"/>
</dbReference>
<dbReference type="FunFam" id="1.10.630.10:FF:000023">
    <property type="entry name" value="Cytochrome P450 family protein"/>
    <property type="match status" value="1"/>
</dbReference>
<dbReference type="GO" id="GO:0016020">
    <property type="term" value="C:membrane"/>
    <property type="evidence" value="ECO:0007669"/>
    <property type="project" value="UniProtKB-SubCell"/>
</dbReference>
<dbReference type="InterPro" id="IPR001128">
    <property type="entry name" value="Cyt_P450"/>
</dbReference>
<evidence type="ECO:0008006" key="12">
    <source>
        <dbReference type="Google" id="ProtNLM"/>
    </source>
</evidence>
<evidence type="ECO:0000256" key="2">
    <source>
        <dbReference type="ARBA" id="ARBA00022617"/>
    </source>
</evidence>
<evidence type="ECO:0000256" key="1">
    <source>
        <dbReference type="ARBA" id="ARBA00004370"/>
    </source>
</evidence>
<evidence type="ECO:0000313" key="10">
    <source>
        <dbReference type="EMBL" id="KAF9622010.1"/>
    </source>
</evidence>
<dbReference type="CDD" id="cd20653">
    <property type="entry name" value="CYP81"/>
    <property type="match status" value="1"/>
</dbReference>
<dbReference type="GO" id="GO:0044550">
    <property type="term" value="P:secondary metabolite biosynthetic process"/>
    <property type="evidence" value="ECO:0007669"/>
    <property type="project" value="UniProtKB-ARBA"/>
</dbReference>
<dbReference type="OrthoDB" id="1055148at2759"/>
<keyword evidence="9" id="KW-0732">Signal</keyword>